<reference evidence="10" key="4">
    <citation type="submission" date="2025-08" db="UniProtKB">
        <authorList>
            <consortium name="Ensembl"/>
        </authorList>
    </citation>
    <scope>IDENTIFICATION</scope>
</reference>
<keyword evidence="3" id="KW-0809">Transit peptide</keyword>
<evidence type="ECO:0000256" key="2">
    <source>
        <dbReference type="ARBA" id="ARBA00009070"/>
    </source>
</evidence>
<dbReference type="GO" id="GO:0005743">
    <property type="term" value="C:mitochondrial inner membrane"/>
    <property type="evidence" value="ECO:0007669"/>
    <property type="project" value="UniProtKB-ARBA"/>
</dbReference>
<evidence type="ECO:0000313" key="10">
    <source>
        <dbReference type="Ensembl" id="ENSEEEP00000034448.2"/>
    </source>
</evidence>
<dbReference type="Pfam" id="PF11788">
    <property type="entry name" value="MRP-L46"/>
    <property type="match status" value="1"/>
</dbReference>
<accession>A0A4W4GDM8</accession>
<reference evidence="11" key="1">
    <citation type="journal article" date="2014" name="Science">
        <title>Nonhuman genetics. Genomic basis for the convergent evolution of electric organs.</title>
        <authorList>
            <person name="Gallant J.R."/>
            <person name="Traeger L.L."/>
            <person name="Volkening J.D."/>
            <person name="Moffett H."/>
            <person name="Chen P.H."/>
            <person name="Novina C.D."/>
            <person name="Phillips G.N.Jr."/>
            <person name="Anand R."/>
            <person name="Wells G.B."/>
            <person name="Pinch M."/>
            <person name="Guth R."/>
            <person name="Unguez G.A."/>
            <person name="Albert J.S."/>
            <person name="Zakon H.H."/>
            <person name="Samanta M.P."/>
            <person name="Sussman M.R."/>
        </authorList>
    </citation>
    <scope>NUCLEOTIDE SEQUENCE [LARGE SCALE GENOMIC DNA]</scope>
</reference>
<comment type="subcellular location">
    <subcellularLocation>
        <location evidence="1">Mitochondrion</location>
    </subcellularLocation>
</comment>
<evidence type="ECO:0000256" key="8">
    <source>
        <dbReference type="ARBA" id="ARBA00035534"/>
    </source>
</evidence>
<evidence type="ECO:0000256" key="7">
    <source>
        <dbReference type="ARBA" id="ARBA00035190"/>
    </source>
</evidence>
<reference evidence="10" key="5">
    <citation type="submission" date="2025-09" db="UniProtKB">
        <authorList>
            <consortium name="Ensembl"/>
        </authorList>
    </citation>
    <scope>IDENTIFICATION</scope>
</reference>
<dbReference type="FunFam" id="3.90.79.10:FF:000018">
    <property type="entry name" value="39S ribosomal protein L46, mitochondrial"/>
    <property type="match status" value="1"/>
</dbReference>
<dbReference type="GO" id="GO:0005762">
    <property type="term" value="C:mitochondrial large ribosomal subunit"/>
    <property type="evidence" value="ECO:0007669"/>
    <property type="project" value="TreeGrafter"/>
</dbReference>
<evidence type="ECO:0000256" key="6">
    <source>
        <dbReference type="ARBA" id="ARBA00023274"/>
    </source>
</evidence>
<keyword evidence="5" id="KW-0496">Mitochondrion</keyword>
<evidence type="ECO:0000256" key="4">
    <source>
        <dbReference type="ARBA" id="ARBA00022980"/>
    </source>
</evidence>
<feature type="domain" description="Large ribosomal subunit protein mL46 N-terminal" evidence="9">
    <location>
        <begin position="51"/>
        <end position="143"/>
    </location>
</feature>
<dbReference type="SUPFAM" id="SSF55811">
    <property type="entry name" value="Nudix"/>
    <property type="match status" value="1"/>
</dbReference>
<evidence type="ECO:0000256" key="1">
    <source>
        <dbReference type="ARBA" id="ARBA00004173"/>
    </source>
</evidence>
<dbReference type="STRING" id="8005.ENSEEEP00000034448"/>
<dbReference type="PANTHER" id="PTHR13124:SF12">
    <property type="entry name" value="LARGE RIBOSOMAL SUBUNIT PROTEIN ML46"/>
    <property type="match status" value="1"/>
</dbReference>
<dbReference type="Gene3D" id="3.90.79.10">
    <property type="entry name" value="Nucleoside Triphosphate Pyrophosphohydrolase"/>
    <property type="match status" value="1"/>
</dbReference>
<dbReference type="InterPro" id="IPR033650">
    <property type="entry name" value="Ribosomal_mL46_NUDIX"/>
</dbReference>
<dbReference type="CDD" id="cd04661">
    <property type="entry name" value="NUDIX_MRP_L46"/>
    <property type="match status" value="1"/>
</dbReference>
<dbReference type="Proteomes" id="UP000314983">
    <property type="component" value="Chromosome 1"/>
</dbReference>
<keyword evidence="6" id="KW-0687">Ribonucleoprotein</keyword>
<dbReference type="OMA" id="EKWDLYA"/>
<dbReference type="Ensembl" id="ENSEEET00000034851.2">
    <property type="protein sequence ID" value="ENSEEEP00000034448.2"/>
    <property type="gene ID" value="ENSEEEG00000016397.2"/>
</dbReference>
<gene>
    <name evidence="10" type="primary">MRPL46</name>
</gene>
<dbReference type="PANTHER" id="PTHR13124">
    <property type="entry name" value="39S RIBOSOMAL PROTEIN L46, MITOCHONDRIAL PRECURSOR-RELATED"/>
    <property type="match status" value="1"/>
</dbReference>
<keyword evidence="11" id="KW-1185">Reference proteome</keyword>
<evidence type="ECO:0000313" key="11">
    <source>
        <dbReference type="Proteomes" id="UP000314983"/>
    </source>
</evidence>
<keyword evidence="4" id="KW-0689">Ribosomal protein</keyword>
<protein>
    <recommendedName>
        <fullName evidence="7">Large ribosomal subunit protein mL46</fullName>
    </recommendedName>
    <alternativeName>
        <fullName evidence="8">39S ribosomal protein L46, mitochondrial</fullName>
    </alternativeName>
</protein>
<dbReference type="AlphaFoldDB" id="A0A4W4GDM8"/>
<sequence length="287" mass="32740">MAALCWRSASRPLWQIIARQGTLKAGVRNLSSSTQRWCAQKLRAVNSPSPWVLHGAVCLQRLPVISQDRNPIEEQFLDLLQQLEQEKSMLSDHELRLLLDSDRLSRKQEADYGSDDEDYESQDIVTAQDLEDAWEQKLKQFKPALRIKASDNTDVSSSECFLGDSLVLLVKQDVGHQNVWLLPQLQWEAGETLRQTAERALSSLPGAELKATFLGNSPCGFYKYQFPKNVQTESRIGAKVFFFKSLLSGGDCSSLQKDSFAWVRKDELQDYLKPKYLKQVKRFILNL</sequence>
<reference evidence="10" key="3">
    <citation type="submission" date="2020-05" db="EMBL/GenBank/DDBJ databases">
        <title>Electrophorus electricus (electric eel) genome, fEleEle1, primary haplotype.</title>
        <authorList>
            <person name="Myers G."/>
            <person name="Meyer A."/>
            <person name="Fedrigo O."/>
            <person name="Formenti G."/>
            <person name="Rhie A."/>
            <person name="Tracey A."/>
            <person name="Sims Y."/>
            <person name="Jarvis E.D."/>
        </authorList>
    </citation>
    <scope>NUCLEOTIDE SEQUENCE [LARGE SCALE GENOMIC DNA]</scope>
</reference>
<dbReference type="GeneTree" id="ENSGT00390000015400"/>
<name>A0A4W4GDM8_ELEEL</name>
<comment type="similarity">
    <text evidence="2">Belongs to the mitochondrion-specific ribosomal protein mL46 family.</text>
</comment>
<dbReference type="GeneID" id="113573943"/>
<dbReference type="GO" id="GO:0003735">
    <property type="term" value="F:structural constituent of ribosome"/>
    <property type="evidence" value="ECO:0007669"/>
    <property type="project" value="InterPro"/>
</dbReference>
<evidence type="ECO:0000256" key="5">
    <source>
        <dbReference type="ARBA" id="ARBA00023128"/>
    </source>
</evidence>
<proteinExistence type="inferred from homology"/>
<reference evidence="11" key="2">
    <citation type="journal article" date="2017" name="Sci. Adv.">
        <title>A tail of two voltages: Proteomic comparison of the three electric organs of the electric eel.</title>
        <authorList>
            <person name="Traeger L.L."/>
            <person name="Sabat G."/>
            <person name="Barrett-Wilt G.A."/>
            <person name="Wells G.B."/>
            <person name="Sussman M.R."/>
        </authorList>
    </citation>
    <scope>NUCLEOTIDE SEQUENCE [LARGE SCALE GENOMIC DNA]</scope>
</reference>
<dbReference type="InterPro" id="IPR015797">
    <property type="entry name" value="NUDIX_hydrolase-like_dom_sf"/>
</dbReference>
<dbReference type="InterPro" id="IPR040008">
    <property type="entry name" value="Ribosomal_mL46"/>
</dbReference>
<dbReference type="RefSeq" id="XP_026860325.2">
    <property type="nucleotide sequence ID" value="XM_027004524.2"/>
</dbReference>
<evidence type="ECO:0000256" key="3">
    <source>
        <dbReference type="ARBA" id="ARBA00022946"/>
    </source>
</evidence>
<dbReference type="InterPro" id="IPR021757">
    <property type="entry name" value="Ribosomal_mL46_N"/>
</dbReference>
<organism evidence="10 11">
    <name type="scientific">Electrophorus electricus</name>
    <name type="common">Electric eel</name>
    <name type="synonym">Gymnotus electricus</name>
    <dbReference type="NCBI Taxonomy" id="8005"/>
    <lineage>
        <taxon>Eukaryota</taxon>
        <taxon>Metazoa</taxon>
        <taxon>Chordata</taxon>
        <taxon>Craniata</taxon>
        <taxon>Vertebrata</taxon>
        <taxon>Euteleostomi</taxon>
        <taxon>Actinopterygii</taxon>
        <taxon>Neopterygii</taxon>
        <taxon>Teleostei</taxon>
        <taxon>Ostariophysi</taxon>
        <taxon>Gymnotiformes</taxon>
        <taxon>Gymnotoidei</taxon>
        <taxon>Gymnotidae</taxon>
        <taxon>Electrophorus</taxon>
    </lineage>
</organism>
<evidence type="ECO:0000259" key="9">
    <source>
        <dbReference type="Pfam" id="PF11788"/>
    </source>
</evidence>